<dbReference type="Pfam" id="PF08695">
    <property type="entry name" value="Coa1"/>
    <property type="match status" value="1"/>
</dbReference>
<dbReference type="InterPro" id="IPR014807">
    <property type="entry name" value="Coa1"/>
</dbReference>
<dbReference type="InterPro" id="IPR042432">
    <property type="entry name" value="Coa1_fungi"/>
</dbReference>
<feature type="region of interest" description="Disordered" evidence="1">
    <location>
        <begin position="30"/>
        <end position="56"/>
    </location>
</feature>
<name>A0A316U1T9_9BASI</name>
<sequence length="252" mass="27298">MAASFSARRGMSTMATRSLSRRFAEVALLPGPSACKSTPASSSWSRAFASTSSPSGASHLVRYSAAQRGLPPFTNSSSPQSRAASTSTTTTPPSRQPPASPVSQHHQQTQGRALPTLPSRTPKLLLLALFSVISWSAFTLYAMNAERASSSAFRSVLSQLKDDHRVQEFLGGEKGERPIKGDVKWYAGGKVWVGGTVNMMQGRIDVTFGIKGEKDTATVYFTSFRPTQFANFENLRFLVVNDRTGEKISLLE</sequence>
<feature type="compositionally biased region" description="Low complexity" evidence="1">
    <location>
        <begin position="40"/>
        <end position="55"/>
    </location>
</feature>
<evidence type="ECO:0000256" key="1">
    <source>
        <dbReference type="SAM" id="MobiDB-lite"/>
    </source>
</evidence>
<feature type="compositionally biased region" description="Low complexity" evidence="1">
    <location>
        <begin position="76"/>
        <end position="93"/>
    </location>
</feature>
<gene>
    <name evidence="2" type="ORF">BCV69DRAFT_284474</name>
</gene>
<accession>A0A316U1T9</accession>
<dbReference type="EMBL" id="KZ819332">
    <property type="protein sequence ID" value="PWN19332.1"/>
    <property type="molecule type" value="Genomic_DNA"/>
</dbReference>
<protein>
    <recommendedName>
        <fullName evidence="4">DUF1783-domain-containing protein</fullName>
    </recommendedName>
</protein>
<dbReference type="PANTHER" id="PTHR28523">
    <property type="entry name" value="CYTOCHROME C OXIDASE ASSEMBLY FACTOR 1"/>
    <property type="match status" value="1"/>
</dbReference>
<dbReference type="OrthoDB" id="2100652at2759"/>
<evidence type="ECO:0008006" key="4">
    <source>
        <dbReference type="Google" id="ProtNLM"/>
    </source>
</evidence>
<dbReference type="GO" id="GO:0033617">
    <property type="term" value="P:mitochondrial respiratory chain complex IV assembly"/>
    <property type="evidence" value="ECO:0007669"/>
    <property type="project" value="InterPro"/>
</dbReference>
<dbReference type="RefSeq" id="XP_025346492.1">
    <property type="nucleotide sequence ID" value="XM_025493054.1"/>
</dbReference>
<evidence type="ECO:0000313" key="2">
    <source>
        <dbReference type="EMBL" id="PWN19332.1"/>
    </source>
</evidence>
<dbReference type="Proteomes" id="UP000245942">
    <property type="component" value="Unassembled WGS sequence"/>
</dbReference>
<dbReference type="GeneID" id="37014788"/>
<organism evidence="2 3">
    <name type="scientific">Pseudomicrostroma glucosiphilum</name>
    <dbReference type="NCBI Taxonomy" id="1684307"/>
    <lineage>
        <taxon>Eukaryota</taxon>
        <taxon>Fungi</taxon>
        <taxon>Dikarya</taxon>
        <taxon>Basidiomycota</taxon>
        <taxon>Ustilaginomycotina</taxon>
        <taxon>Exobasidiomycetes</taxon>
        <taxon>Microstromatales</taxon>
        <taxon>Microstromatales incertae sedis</taxon>
        <taxon>Pseudomicrostroma</taxon>
    </lineage>
</organism>
<reference evidence="2 3" key="1">
    <citation type="journal article" date="2018" name="Mol. Biol. Evol.">
        <title>Broad Genomic Sampling Reveals a Smut Pathogenic Ancestry of the Fungal Clade Ustilaginomycotina.</title>
        <authorList>
            <person name="Kijpornyongpan T."/>
            <person name="Mondo S.J."/>
            <person name="Barry K."/>
            <person name="Sandor L."/>
            <person name="Lee J."/>
            <person name="Lipzen A."/>
            <person name="Pangilinan J."/>
            <person name="LaButti K."/>
            <person name="Hainaut M."/>
            <person name="Henrissat B."/>
            <person name="Grigoriev I.V."/>
            <person name="Spatafora J.W."/>
            <person name="Aime M.C."/>
        </authorList>
    </citation>
    <scope>NUCLEOTIDE SEQUENCE [LARGE SCALE GENOMIC DNA]</scope>
    <source>
        <strain evidence="2 3">MCA 4718</strain>
    </source>
</reference>
<dbReference type="GO" id="GO:0005743">
    <property type="term" value="C:mitochondrial inner membrane"/>
    <property type="evidence" value="ECO:0007669"/>
    <property type="project" value="TreeGrafter"/>
</dbReference>
<feature type="region of interest" description="Disordered" evidence="1">
    <location>
        <begin position="69"/>
        <end position="117"/>
    </location>
</feature>
<proteinExistence type="predicted"/>
<dbReference type="PANTHER" id="PTHR28523:SF1">
    <property type="entry name" value="CYTOCHROME C OXIDASE ASSEMBLY FACTOR 1"/>
    <property type="match status" value="1"/>
</dbReference>
<dbReference type="AlphaFoldDB" id="A0A316U1T9"/>
<evidence type="ECO:0000313" key="3">
    <source>
        <dbReference type="Proteomes" id="UP000245942"/>
    </source>
</evidence>
<feature type="compositionally biased region" description="Polar residues" evidence="1">
    <location>
        <begin position="102"/>
        <end position="111"/>
    </location>
</feature>
<keyword evidence="3" id="KW-1185">Reference proteome</keyword>